<dbReference type="Pfam" id="PF19875">
    <property type="entry name" value="DUF6348"/>
    <property type="match status" value="1"/>
</dbReference>
<dbReference type="EMBL" id="JACOFV010000018">
    <property type="protein sequence ID" value="MBC3863893.1"/>
    <property type="molecule type" value="Genomic_DNA"/>
</dbReference>
<dbReference type="InterPro" id="IPR045929">
    <property type="entry name" value="DUF6348"/>
</dbReference>
<accession>A0A923KQH6</accession>
<organism evidence="1 2">
    <name type="scientific">Undibacterium jejuense</name>
    <dbReference type="NCBI Taxonomy" id="1344949"/>
    <lineage>
        <taxon>Bacteria</taxon>
        <taxon>Pseudomonadati</taxon>
        <taxon>Pseudomonadota</taxon>
        <taxon>Betaproteobacteria</taxon>
        <taxon>Burkholderiales</taxon>
        <taxon>Oxalobacteraceae</taxon>
        <taxon>Undibacterium</taxon>
    </lineage>
</organism>
<name>A0A923KQH6_9BURK</name>
<proteinExistence type="predicted"/>
<keyword evidence="2" id="KW-1185">Reference proteome</keyword>
<evidence type="ECO:0000313" key="2">
    <source>
        <dbReference type="Proteomes" id="UP000634011"/>
    </source>
</evidence>
<gene>
    <name evidence="1" type="ORF">H8K32_17435</name>
</gene>
<sequence length="280" mass="30925">MSLIQAFKALAGKFKNATASENPVVTTTPALLVSDPMLLALLSNTLKQTSLTVEQTESQLLTPEGLVFAVQQVESVVLGEGRVRTCTKIYAWHPTYFPQGIFEFQHALAATEEAAFIDGFTQWMNIDLQVLLDATRDVPVNCTVIEMNTAADEVNATAHYRQVILGPVAHLASQPAPKKKEDHPFCPCCLFTESMTAFHDLLQSDQFIGVRLFASRDNHGVLAADCRVNGEDFQAAVTPLVHYAESWPQRGLEFRKQYIVIRSVSRSLDTASKMAMPLPE</sequence>
<dbReference type="Proteomes" id="UP000634011">
    <property type="component" value="Unassembled WGS sequence"/>
</dbReference>
<reference evidence="1" key="1">
    <citation type="submission" date="2020-08" db="EMBL/GenBank/DDBJ databases">
        <title>Novel species isolated from subtropical streams in China.</title>
        <authorList>
            <person name="Lu H."/>
        </authorList>
    </citation>
    <scope>NUCLEOTIDE SEQUENCE</scope>
    <source>
        <strain evidence="1">KACC 12607</strain>
    </source>
</reference>
<evidence type="ECO:0000313" key="1">
    <source>
        <dbReference type="EMBL" id="MBC3863893.1"/>
    </source>
</evidence>
<dbReference type="AlphaFoldDB" id="A0A923KQH6"/>
<dbReference type="RefSeq" id="WP_186913836.1">
    <property type="nucleotide sequence ID" value="NZ_JACOFV010000018.1"/>
</dbReference>
<protein>
    <submittedName>
        <fullName evidence="1">Uncharacterized protein</fullName>
    </submittedName>
</protein>
<comment type="caution">
    <text evidence="1">The sequence shown here is derived from an EMBL/GenBank/DDBJ whole genome shotgun (WGS) entry which is preliminary data.</text>
</comment>